<dbReference type="Proteomes" id="UP000627838">
    <property type="component" value="Unassembled WGS sequence"/>
</dbReference>
<name>A0ABR9K478_9ACTN</name>
<reference evidence="1 2" key="1">
    <citation type="submission" date="2020-10" db="EMBL/GenBank/DDBJ databases">
        <title>Sequencing the genomes of 1000 actinobacteria strains.</title>
        <authorList>
            <person name="Klenk H.-P."/>
        </authorList>
    </citation>
    <scope>NUCLEOTIDE SEQUENCE [LARGE SCALE GENOMIC DNA]</scope>
    <source>
        <strain evidence="1 2">DSM 46744</strain>
    </source>
</reference>
<dbReference type="RefSeq" id="WP_192763493.1">
    <property type="nucleotide sequence ID" value="NZ_JADBDZ010000001.1"/>
</dbReference>
<evidence type="ECO:0000313" key="2">
    <source>
        <dbReference type="Proteomes" id="UP000627838"/>
    </source>
</evidence>
<accession>A0ABR9K478</accession>
<proteinExistence type="predicted"/>
<comment type="caution">
    <text evidence="1">The sequence shown here is derived from an EMBL/GenBank/DDBJ whole genome shotgun (WGS) entry which is preliminary data.</text>
</comment>
<keyword evidence="2" id="KW-1185">Reference proteome</keyword>
<protein>
    <submittedName>
        <fullName evidence="1">Uncharacterized protein</fullName>
    </submittedName>
</protein>
<sequence>MTDVVPVLHRAFPAWTFSVRDGVWRASGRVVVDATSLELLLAWITVIEDEGRKGCRPRPLVSKILKVTALVSKMGPSPGYAPMSILVNGEPLVSHLTIPGGGDLPQTCVFAVPGRWLRTGRRRR</sequence>
<organism evidence="1 2">
    <name type="scientific">Actinomadura algeriensis</name>
    <dbReference type="NCBI Taxonomy" id="1679523"/>
    <lineage>
        <taxon>Bacteria</taxon>
        <taxon>Bacillati</taxon>
        <taxon>Actinomycetota</taxon>
        <taxon>Actinomycetes</taxon>
        <taxon>Streptosporangiales</taxon>
        <taxon>Thermomonosporaceae</taxon>
        <taxon>Actinomadura</taxon>
    </lineage>
</organism>
<dbReference type="EMBL" id="JADBDZ010000001">
    <property type="protein sequence ID" value="MBE1537655.1"/>
    <property type="molecule type" value="Genomic_DNA"/>
</dbReference>
<evidence type="ECO:0000313" key="1">
    <source>
        <dbReference type="EMBL" id="MBE1537655.1"/>
    </source>
</evidence>
<gene>
    <name evidence="1" type="ORF">H4W34_007488</name>
</gene>